<evidence type="ECO:0000256" key="5">
    <source>
        <dbReference type="SAM" id="SignalP"/>
    </source>
</evidence>
<dbReference type="Proteomes" id="UP001163255">
    <property type="component" value="Chromosome"/>
</dbReference>
<reference evidence="7" key="1">
    <citation type="submission" date="2022-10" db="EMBL/GenBank/DDBJ databases">
        <title>Completed Genome Sequence of two octocoral isolated bacterium, Endozoicomonas euniceicola EF212T and Endozoicomonas gorgoniicola PS125T.</title>
        <authorList>
            <person name="Chiou Y.-J."/>
            <person name="Chen Y.-H."/>
        </authorList>
    </citation>
    <scope>NUCLEOTIDE SEQUENCE</scope>
    <source>
        <strain evidence="7">EF212</strain>
    </source>
</reference>
<feature type="signal peptide" evidence="5">
    <location>
        <begin position="1"/>
        <end position="22"/>
    </location>
</feature>
<feature type="chain" id="PRO_5046054520" description="RING-type domain-containing protein" evidence="5">
    <location>
        <begin position="23"/>
        <end position="552"/>
    </location>
</feature>
<dbReference type="SUPFAM" id="SSF57850">
    <property type="entry name" value="RING/U-box"/>
    <property type="match status" value="1"/>
</dbReference>
<dbReference type="Gene3D" id="3.30.40.10">
    <property type="entry name" value="Zinc/RING finger domain, C3HC4 (zinc finger)"/>
    <property type="match status" value="1"/>
</dbReference>
<dbReference type="PROSITE" id="PS50089">
    <property type="entry name" value="ZF_RING_2"/>
    <property type="match status" value="1"/>
</dbReference>
<evidence type="ECO:0000313" key="8">
    <source>
        <dbReference type="Proteomes" id="UP001163255"/>
    </source>
</evidence>
<dbReference type="Pfam" id="PF00097">
    <property type="entry name" value="zf-C3HC4"/>
    <property type="match status" value="1"/>
</dbReference>
<dbReference type="InterPro" id="IPR018957">
    <property type="entry name" value="Znf_C3HC4_RING-type"/>
</dbReference>
<organism evidence="7 8">
    <name type="scientific">Endozoicomonas euniceicola</name>
    <dbReference type="NCBI Taxonomy" id="1234143"/>
    <lineage>
        <taxon>Bacteria</taxon>
        <taxon>Pseudomonadati</taxon>
        <taxon>Pseudomonadota</taxon>
        <taxon>Gammaproteobacteria</taxon>
        <taxon>Oceanospirillales</taxon>
        <taxon>Endozoicomonadaceae</taxon>
        <taxon>Endozoicomonas</taxon>
    </lineage>
</organism>
<keyword evidence="5" id="KW-0732">Signal</keyword>
<dbReference type="InterPro" id="IPR001841">
    <property type="entry name" value="Znf_RING"/>
</dbReference>
<evidence type="ECO:0000313" key="7">
    <source>
        <dbReference type="EMBL" id="UYM15715.1"/>
    </source>
</evidence>
<keyword evidence="2" id="KW-0863">Zinc-finger</keyword>
<name>A0ABY6GSI7_9GAMM</name>
<sequence length="552" mass="61779">MKIFGASCFLTLSIFFFTPVFGYEGNDNQESYNKAAFGSVTAAVSDDATLVEIFGRVIYLEGVTQSDWNRLWHSFFHGGILATAFSALALRTGIYTWARNYGSSGSMVVKGICGLSALFYIDALLTRGWLGFRLLYKLFNLENTATYFVMAAWMLTGEDHDPENYISNFFNKYVLLLLPFFIKFRHEYLMGDTELSNSEYVALSGDVAKQFIIKAVPALNNIAPYYELRPVASMSEVSGNDSYSRLANIMRELKLGKLKIQRLKRKIFRTADPERKNFKEGTTVLVSFFYQADNKLAFQGYTILNWEEGQPSLLLDDIREDLVIIPMDGIRCLLFPEFIGKVADRIQSIKVGKNREQSENIMPFYFGMAEAELNATSLTYDADTDRISYSVPGSENEKEVTLSLGLQDNSIFMATGCKDETNCVAGQHVVPVWFNKVILLELAYLGYHYGEKLFTAGINGVMPVDKAIPLYAVKDYAGSEPDCPVCKNAPSSVSEDALSLQNLPCNHPICSSCLDAIIKQEVSKVAKKFWQLGSFGVPCPMCRAKAEYLISP</sequence>
<evidence type="ECO:0000259" key="6">
    <source>
        <dbReference type="PROSITE" id="PS50089"/>
    </source>
</evidence>
<proteinExistence type="predicted"/>
<keyword evidence="4" id="KW-1133">Transmembrane helix</keyword>
<keyword evidence="1" id="KW-0479">Metal-binding</keyword>
<feature type="domain" description="RING-type" evidence="6">
    <location>
        <begin position="483"/>
        <end position="543"/>
    </location>
</feature>
<keyword evidence="3" id="KW-0862">Zinc</keyword>
<accession>A0ABY6GSI7</accession>
<keyword evidence="4" id="KW-0472">Membrane</keyword>
<dbReference type="RefSeq" id="WP_262597877.1">
    <property type="nucleotide sequence ID" value="NZ_CP103300.1"/>
</dbReference>
<dbReference type="SMART" id="SM00184">
    <property type="entry name" value="RING"/>
    <property type="match status" value="1"/>
</dbReference>
<dbReference type="InterPro" id="IPR017907">
    <property type="entry name" value="Znf_RING_CS"/>
</dbReference>
<evidence type="ECO:0000256" key="4">
    <source>
        <dbReference type="SAM" id="Phobius"/>
    </source>
</evidence>
<gene>
    <name evidence="7" type="ORF">NX720_23275</name>
</gene>
<evidence type="ECO:0000256" key="3">
    <source>
        <dbReference type="ARBA" id="ARBA00022833"/>
    </source>
</evidence>
<protein>
    <recommendedName>
        <fullName evidence="6">RING-type domain-containing protein</fullName>
    </recommendedName>
</protein>
<dbReference type="EMBL" id="CP103300">
    <property type="protein sequence ID" value="UYM15715.1"/>
    <property type="molecule type" value="Genomic_DNA"/>
</dbReference>
<evidence type="ECO:0000256" key="2">
    <source>
        <dbReference type="ARBA" id="ARBA00022771"/>
    </source>
</evidence>
<feature type="transmembrane region" description="Helical" evidence="4">
    <location>
        <begin position="107"/>
        <end position="130"/>
    </location>
</feature>
<feature type="transmembrane region" description="Helical" evidence="4">
    <location>
        <begin position="75"/>
        <end position="95"/>
    </location>
</feature>
<dbReference type="InterPro" id="IPR013083">
    <property type="entry name" value="Znf_RING/FYVE/PHD"/>
</dbReference>
<keyword evidence="4" id="KW-0812">Transmembrane</keyword>
<evidence type="ECO:0000256" key="1">
    <source>
        <dbReference type="ARBA" id="ARBA00022723"/>
    </source>
</evidence>
<dbReference type="PROSITE" id="PS00518">
    <property type="entry name" value="ZF_RING_1"/>
    <property type="match status" value="1"/>
</dbReference>
<keyword evidence="8" id="KW-1185">Reference proteome</keyword>